<protein>
    <submittedName>
        <fullName evidence="4">PQQ-binding-like beta-propeller repeat protein</fullName>
    </submittedName>
</protein>
<accession>A0ABN3Q834</accession>
<dbReference type="InterPro" id="IPR015943">
    <property type="entry name" value="WD40/YVTN_repeat-like_dom_sf"/>
</dbReference>
<dbReference type="PANTHER" id="PTHR34512:SF30">
    <property type="entry name" value="OUTER MEMBRANE PROTEIN ASSEMBLY FACTOR BAMB"/>
    <property type="match status" value="1"/>
</dbReference>
<evidence type="ECO:0000313" key="4">
    <source>
        <dbReference type="EMBL" id="GAA2619675.1"/>
    </source>
</evidence>
<feature type="transmembrane region" description="Helical" evidence="2">
    <location>
        <begin position="84"/>
        <end position="104"/>
    </location>
</feature>
<dbReference type="SUPFAM" id="SSF81995">
    <property type="entry name" value="beta-sandwich domain of Sec23/24"/>
    <property type="match status" value="1"/>
</dbReference>
<proteinExistence type="predicted"/>
<sequence>MTQPPPPPPPNQPPNQPPNPPHQQPGPYGPPPQGQPPYAQSPYAQPSYPRSPYPQAPYGPPPHAPAPGGGAGGGSGGSRPGSRVLGIIAAVVAVVLVAGGIWMFSGDDEDGGGGGGDGEGAAVAGGKPAEQLFKLDAPETHVKDTQGADGSWATGKVYAKSTINAVEGYAVPSGKRAWRLPLDGPVCAASPHMTGAHLTAVAYEKGSGGCNTVAVFDVGTGDKVWSKPIPKGEHIFGGGMTNLTVAEDTVAISWIGGYAAFDIKGGPPLWKSKETGESCEHGRYGGGAKLMAVLECGDGDSLSVNRLDPRTGQSTWDVKLPREIEDWQSVRIVDTDPVVLVLGTGDSTASEVMTVDDQGKIAATFSLGKRYEPGCGLGTVGSEACFNVLATDDKVYVATEARPVSGSGIGETNDVMAFDFHTGRTKWKSSAADEREIYPVAVEGGKPIAYLPPTFDKGGEVVSLDPADGKQHGLLKLPDETAKAQGHFLVPGVGYSPPVLYDRGRLFLQKGMLSGKGDTDKAFVMAFGPR</sequence>
<keyword evidence="2" id="KW-0472">Membrane</keyword>
<evidence type="ECO:0000259" key="3">
    <source>
        <dbReference type="Pfam" id="PF13360"/>
    </source>
</evidence>
<evidence type="ECO:0000313" key="5">
    <source>
        <dbReference type="Proteomes" id="UP001501447"/>
    </source>
</evidence>
<reference evidence="4 5" key="1">
    <citation type="journal article" date="2019" name="Int. J. Syst. Evol. Microbiol.">
        <title>The Global Catalogue of Microorganisms (GCM) 10K type strain sequencing project: providing services to taxonomists for standard genome sequencing and annotation.</title>
        <authorList>
            <consortium name="The Broad Institute Genomics Platform"/>
            <consortium name="The Broad Institute Genome Sequencing Center for Infectious Disease"/>
            <person name="Wu L."/>
            <person name="Ma J."/>
        </authorList>
    </citation>
    <scope>NUCLEOTIDE SEQUENCE [LARGE SCALE GENOMIC DNA]</scope>
    <source>
        <strain evidence="4 5">JCM 16373</strain>
    </source>
</reference>
<dbReference type="Gene3D" id="2.130.10.10">
    <property type="entry name" value="YVTN repeat-like/Quinoprotein amine dehydrogenase"/>
    <property type="match status" value="2"/>
</dbReference>
<comment type="caution">
    <text evidence="4">The sequence shown here is derived from an EMBL/GenBank/DDBJ whole genome shotgun (WGS) entry which is preliminary data.</text>
</comment>
<feature type="compositionally biased region" description="Pro residues" evidence="1">
    <location>
        <begin position="1"/>
        <end position="35"/>
    </location>
</feature>
<feature type="compositionally biased region" description="Low complexity" evidence="1">
    <location>
        <begin position="36"/>
        <end position="48"/>
    </location>
</feature>
<feature type="domain" description="Pyrrolo-quinoline quinone repeat" evidence="3">
    <location>
        <begin position="150"/>
        <end position="272"/>
    </location>
</feature>
<feature type="region of interest" description="Disordered" evidence="1">
    <location>
        <begin position="1"/>
        <end position="79"/>
    </location>
</feature>
<dbReference type="InterPro" id="IPR002372">
    <property type="entry name" value="PQQ_rpt_dom"/>
</dbReference>
<keyword evidence="2" id="KW-1133">Transmembrane helix</keyword>
<evidence type="ECO:0000256" key="1">
    <source>
        <dbReference type="SAM" id="MobiDB-lite"/>
    </source>
</evidence>
<dbReference type="EMBL" id="BAAARJ010000011">
    <property type="protein sequence ID" value="GAA2619675.1"/>
    <property type="molecule type" value="Genomic_DNA"/>
</dbReference>
<feature type="compositionally biased region" description="Gly residues" evidence="1">
    <location>
        <begin position="67"/>
        <end position="79"/>
    </location>
</feature>
<dbReference type="RefSeq" id="WP_344567320.1">
    <property type="nucleotide sequence ID" value="NZ_BAAARJ010000011.1"/>
</dbReference>
<name>A0ABN3Q834_9ACTN</name>
<gene>
    <name evidence="4" type="ORF">GCM10009863_37050</name>
</gene>
<dbReference type="SUPFAM" id="SSF50969">
    <property type="entry name" value="YVTN repeat-like/Quinoprotein amine dehydrogenase"/>
    <property type="match status" value="1"/>
</dbReference>
<keyword evidence="2" id="KW-0812">Transmembrane</keyword>
<organism evidence="4 5">
    <name type="scientific">Streptomyces axinellae</name>
    <dbReference type="NCBI Taxonomy" id="552788"/>
    <lineage>
        <taxon>Bacteria</taxon>
        <taxon>Bacillati</taxon>
        <taxon>Actinomycetota</taxon>
        <taxon>Actinomycetes</taxon>
        <taxon>Kitasatosporales</taxon>
        <taxon>Streptomycetaceae</taxon>
        <taxon>Streptomyces</taxon>
    </lineage>
</organism>
<dbReference type="InterPro" id="IPR011044">
    <property type="entry name" value="Quino_amine_DH_bsu"/>
</dbReference>
<dbReference type="PANTHER" id="PTHR34512">
    <property type="entry name" value="CELL SURFACE PROTEIN"/>
    <property type="match status" value="1"/>
</dbReference>
<feature type="compositionally biased region" description="Pro residues" evidence="1">
    <location>
        <begin position="49"/>
        <end position="65"/>
    </location>
</feature>
<dbReference type="Pfam" id="PF13360">
    <property type="entry name" value="PQQ_2"/>
    <property type="match status" value="2"/>
</dbReference>
<feature type="domain" description="Pyrrolo-quinoline quinone repeat" evidence="3">
    <location>
        <begin position="303"/>
        <end position="477"/>
    </location>
</feature>
<dbReference type="Proteomes" id="UP001501447">
    <property type="component" value="Unassembled WGS sequence"/>
</dbReference>
<evidence type="ECO:0000256" key="2">
    <source>
        <dbReference type="SAM" id="Phobius"/>
    </source>
</evidence>
<keyword evidence="5" id="KW-1185">Reference proteome</keyword>